<dbReference type="InterPro" id="IPR036291">
    <property type="entry name" value="NAD(P)-bd_dom_sf"/>
</dbReference>
<dbReference type="PRINTS" id="PR00080">
    <property type="entry name" value="SDRFAMILY"/>
</dbReference>
<dbReference type="OrthoDB" id="191139at2759"/>
<dbReference type="PhylomeDB" id="B3NXR7"/>
<dbReference type="SUPFAM" id="SSF51735">
    <property type="entry name" value="NAD(P)-binding Rossmann-fold domains"/>
    <property type="match status" value="1"/>
</dbReference>
<keyword evidence="4 10" id="KW-0560">Oxidoreductase</keyword>
<reference evidence="10 11" key="2">
    <citation type="journal article" date="2008" name="Bioinformatics">
        <title>Assembly reconciliation.</title>
        <authorList>
            <person name="Zimin A.V."/>
            <person name="Smith D.R."/>
            <person name="Sutton G."/>
            <person name="Yorke J.A."/>
        </authorList>
    </citation>
    <scope>NUCLEOTIDE SEQUENCE [LARGE SCALE GENOMIC DNA]</scope>
    <source>
        <strain evidence="10 11">TSC#14021-0224.01</strain>
    </source>
</reference>
<dbReference type="Proteomes" id="UP000008711">
    <property type="component" value="Unassembled WGS sequence"/>
</dbReference>
<feature type="transmembrane region" description="Helical" evidence="9">
    <location>
        <begin position="36"/>
        <end position="57"/>
    </location>
</feature>
<dbReference type="PANTHER" id="PTHR43157:SF31">
    <property type="entry name" value="PHOSPHATIDYLINOSITOL-GLYCAN BIOSYNTHESIS CLASS F PROTEIN"/>
    <property type="match status" value="1"/>
</dbReference>
<dbReference type="PRINTS" id="PR00081">
    <property type="entry name" value="GDHRDH"/>
</dbReference>
<proteinExistence type="inferred from homology"/>
<evidence type="ECO:0000256" key="1">
    <source>
        <dbReference type="ARBA" id="ARBA00004891"/>
    </source>
</evidence>
<dbReference type="AlphaFoldDB" id="B3NXR7"/>
<evidence type="ECO:0000256" key="8">
    <source>
        <dbReference type="SAM" id="MobiDB-lite"/>
    </source>
</evidence>
<dbReference type="KEGG" id="der:6551253"/>
<evidence type="ECO:0000256" key="6">
    <source>
        <dbReference type="ARBA" id="ARBA00050568"/>
    </source>
</evidence>
<dbReference type="InterPro" id="IPR002347">
    <property type="entry name" value="SDR_fam"/>
</dbReference>
<comment type="catalytic activity">
    <reaction evidence="6">
        <text>all-trans-retinol + NADP(+) = all-trans-retinal + NADPH + H(+)</text>
        <dbReference type="Rhea" id="RHEA:25033"/>
        <dbReference type="ChEBI" id="CHEBI:15378"/>
        <dbReference type="ChEBI" id="CHEBI:17336"/>
        <dbReference type="ChEBI" id="CHEBI:17898"/>
        <dbReference type="ChEBI" id="CHEBI:57783"/>
        <dbReference type="ChEBI" id="CHEBI:58349"/>
        <dbReference type="EC" id="1.1.1.300"/>
    </reaction>
</comment>
<dbReference type="GO" id="GO:0042574">
    <property type="term" value="P:retinal metabolic process"/>
    <property type="evidence" value="ECO:0007669"/>
    <property type="project" value="EnsemblMetazoa"/>
</dbReference>
<dbReference type="eggNOG" id="KOG1208">
    <property type="taxonomic scope" value="Eukaryota"/>
</dbReference>
<keyword evidence="9" id="KW-0472">Membrane</keyword>
<evidence type="ECO:0000256" key="5">
    <source>
        <dbReference type="ARBA" id="ARBA00023098"/>
    </source>
</evidence>
<dbReference type="EMBL" id="CH954180">
    <property type="protein sequence ID" value="EDV47368.1"/>
    <property type="molecule type" value="Genomic_DNA"/>
</dbReference>
<gene>
    <name evidence="10" type="primary">Dere\GG19587</name>
    <name evidence="10" type="synonym">dere_GLEANR_4318</name>
    <name evidence="10" type="synonym">GG19587</name>
    <name evidence="10" type="ORF">Dere_GG19587</name>
</gene>
<keyword evidence="9" id="KW-0812">Transmembrane</keyword>
<name>B3NXR7_DROER</name>
<dbReference type="PANTHER" id="PTHR43157">
    <property type="entry name" value="PHOSPHATIDYLINOSITOL-GLYCAN BIOSYNTHESIS CLASS F PROTEIN-RELATED"/>
    <property type="match status" value="1"/>
</dbReference>
<evidence type="ECO:0000256" key="4">
    <source>
        <dbReference type="ARBA" id="ARBA00023002"/>
    </source>
</evidence>
<accession>B3NXR7</accession>
<evidence type="ECO:0000256" key="2">
    <source>
        <dbReference type="ARBA" id="ARBA00012852"/>
    </source>
</evidence>
<comment type="pathway">
    <text evidence="1">Cofactor metabolism; retinol metabolism.</text>
</comment>
<dbReference type="GO" id="GO:0052650">
    <property type="term" value="F:all-trans-retinol dehydrogenase (NADP+) activity"/>
    <property type="evidence" value="ECO:0007669"/>
    <property type="project" value="UniProtKB-EC"/>
</dbReference>
<evidence type="ECO:0000256" key="3">
    <source>
        <dbReference type="ARBA" id="ARBA00022857"/>
    </source>
</evidence>
<dbReference type="FunFam" id="3.40.50.720:FF:000145">
    <property type="entry name" value="Retinol dehydrogenase 12"/>
    <property type="match status" value="1"/>
</dbReference>
<evidence type="ECO:0000313" key="10">
    <source>
        <dbReference type="EMBL" id="EDV47368.1"/>
    </source>
</evidence>
<keyword evidence="3" id="KW-0521">NADP</keyword>
<dbReference type="GO" id="GO:0005789">
    <property type="term" value="C:endoplasmic reticulum membrane"/>
    <property type="evidence" value="ECO:0007669"/>
    <property type="project" value="EnsemblMetazoa"/>
</dbReference>
<evidence type="ECO:0000256" key="9">
    <source>
        <dbReference type="SAM" id="Phobius"/>
    </source>
</evidence>
<evidence type="ECO:0000256" key="7">
    <source>
        <dbReference type="RuleBase" id="RU000363"/>
    </source>
</evidence>
<dbReference type="HOGENOM" id="CLU_010194_44_1_1"/>
<dbReference type="EC" id="1.1.1.300" evidence="2"/>
<keyword evidence="11" id="KW-1185">Reference proteome</keyword>
<organism evidence="10 11">
    <name type="scientific">Drosophila erecta</name>
    <name type="common">Fruit fly</name>
    <dbReference type="NCBI Taxonomy" id="7220"/>
    <lineage>
        <taxon>Eukaryota</taxon>
        <taxon>Metazoa</taxon>
        <taxon>Ecdysozoa</taxon>
        <taxon>Arthropoda</taxon>
        <taxon>Hexapoda</taxon>
        <taxon>Insecta</taxon>
        <taxon>Pterygota</taxon>
        <taxon>Neoptera</taxon>
        <taxon>Endopterygota</taxon>
        <taxon>Diptera</taxon>
        <taxon>Brachycera</taxon>
        <taxon>Muscomorpha</taxon>
        <taxon>Ephydroidea</taxon>
        <taxon>Drosophilidae</taxon>
        <taxon>Drosophila</taxon>
        <taxon>Sophophora</taxon>
    </lineage>
</organism>
<dbReference type="OMA" id="PLVPWAR"/>
<feature type="region of interest" description="Disordered" evidence="8">
    <location>
        <begin position="351"/>
        <end position="405"/>
    </location>
</feature>
<feature type="compositionally biased region" description="Low complexity" evidence="8">
    <location>
        <begin position="363"/>
        <end position="377"/>
    </location>
</feature>
<keyword evidence="5" id="KW-0443">Lipid metabolism</keyword>
<sequence length="405" mass="44624">MSEAATPPGSVPGTVFPPGFDPTAESVEKTLCFRGFWAWFVLILLIALGISLFMWLLRKCIQGPAYRKANRIDGKVVIVTGCNTGIGKETVLELAKRGARVYMACRDPGRCEAARLDIMDRSRNQQLFNRTLDLGSLQSVRSFVERFKAEESRLDILINNAGIMACPRTLTADGYEQQFGVNHLGHFLLTNLLLDRLKHSSPSRIVVVSSAAHLFGRINREDLMSEKNYGKFFGAYSQSKLANILFTRKLSTILKDTGVTVNCCHPGVVRTELNRHFAGPGWMKSVLQTGSLYFFKTPKAGAQTSLRLALDPQLEHSTGGYYSDCMRFPLVPWARNMQNADWLWRESEKLVGLPPLEPPPAGQNPTQNGNGTQNGAASGNGNGNGSANPVSREMQSVETVVVNRS</sequence>
<reference evidence="10 11" key="1">
    <citation type="journal article" date="2007" name="Nature">
        <title>Evolution of genes and genomes on the Drosophila phylogeny.</title>
        <authorList>
            <consortium name="Drosophila 12 Genomes Consortium"/>
            <person name="Clark A.G."/>
            <person name="Eisen M.B."/>
            <person name="Smith D.R."/>
            <person name="Bergman C.M."/>
            <person name="Oliver B."/>
            <person name="Markow T.A."/>
            <person name="Kaufman T.C."/>
            <person name="Kellis M."/>
            <person name="Gelbart W."/>
            <person name="Iyer V.N."/>
            <person name="Pollard D.A."/>
            <person name="Sackton T.B."/>
            <person name="Larracuente A.M."/>
            <person name="Singh N.D."/>
            <person name="Abad J.P."/>
            <person name="Abt D.N."/>
            <person name="Adryan B."/>
            <person name="Aguade M."/>
            <person name="Akashi H."/>
            <person name="Anderson W.W."/>
            <person name="Aquadro C.F."/>
            <person name="Ardell D.H."/>
            <person name="Arguello R."/>
            <person name="Artieri C.G."/>
            <person name="Barbash D.A."/>
            <person name="Barker D."/>
            <person name="Barsanti P."/>
            <person name="Batterham P."/>
            <person name="Batzoglou S."/>
            <person name="Begun D."/>
            <person name="Bhutkar A."/>
            <person name="Blanco E."/>
            <person name="Bosak S.A."/>
            <person name="Bradley R.K."/>
            <person name="Brand A.D."/>
            <person name="Brent M.R."/>
            <person name="Brooks A.N."/>
            <person name="Brown R.H."/>
            <person name="Butlin R.K."/>
            <person name="Caggese C."/>
            <person name="Calvi B.R."/>
            <person name="Bernardo de Carvalho A."/>
            <person name="Caspi A."/>
            <person name="Castrezana S."/>
            <person name="Celniker S.E."/>
            <person name="Chang J.L."/>
            <person name="Chapple C."/>
            <person name="Chatterji S."/>
            <person name="Chinwalla A."/>
            <person name="Civetta A."/>
            <person name="Clifton S.W."/>
            <person name="Comeron J.M."/>
            <person name="Costello J.C."/>
            <person name="Coyne J.A."/>
            <person name="Daub J."/>
            <person name="David R.G."/>
            <person name="Delcher A.L."/>
            <person name="Delehaunty K."/>
            <person name="Do C.B."/>
            <person name="Ebling H."/>
            <person name="Edwards K."/>
            <person name="Eickbush T."/>
            <person name="Evans J.D."/>
            <person name="Filipski A."/>
            <person name="Findeiss S."/>
            <person name="Freyhult E."/>
            <person name="Fulton L."/>
            <person name="Fulton R."/>
            <person name="Garcia A.C."/>
            <person name="Gardiner A."/>
            <person name="Garfield D.A."/>
            <person name="Garvin B.E."/>
            <person name="Gibson G."/>
            <person name="Gilbert D."/>
            <person name="Gnerre S."/>
            <person name="Godfrey J."/>
            <person name="Good R."/>
            <person name="Gotea V."/>
            <person name="Gravely B."/>
            <person name="Greenberg A.J."/>
            <person name="Griffiths-Jones S."/>
            <person name="Gross S."/>
            <person name="Guigo R."/>
            <person name="Gustafson E.A."/>
            <person name="Haerty W."/>
            <person name="Hahn M.W."/>
            <person name="Halligan D.L."/>
            <person name="Halpern A.L."/>
            <person name="Halter G.M."/>
            <person name="Han M.V."/>
            <person name="Heger A."/>
            <person name="Hillier L."/>
            <person name="Hinrichs A.S."/>
            <person name="Holmes I."/>
            <person name="Hoskins R.A."/>
            <person name="Hubisz M.J."/>
            <person name="Hultmark D."/>
            <person name="Huntley M.A."/>
            <person name="Jaffe D.B."/>
            <person name="Jagadeeshan S."/>
            <person name="Jeck W.R."/>
            <person name="Johnson J."/>
            <person name="Jones C.D."/>
            <person name="Jordan W.C."/>
            <person name="Karpen G.H."/>
            <person name="Kataoka E."/>
            <person name="Keightley P.D."/>
            <person name="Kheradpour P."/>
            <person name="Kirkness E.F."/>
            <person name="Koerich L.B."/>
            <person name="Kristiansen K."/>
            <person name="Kudrna D."/>
            <person name="Kulathinal R.J."/>
            <person name="Kumar S."/>
            <person name="Kwok R."/>
            <person name="Lander E."/>
            <person name="Langley C.H."/>
            <person name="Lapoint R."/>
            <person name="Lazzaro B.P."/>
            <person name="Lee S.J."/>
            <person name="Levesque L."/>
            <person name="Li R."/>
            <person name="Lin C.F."/>
            <person name="Lin M.F."/>
            <person name="Lindblad-Toh K."/>
            <person name="Llopart A."/>
            <person name="Long M."/>
            <person name="Low L."/>
            <person name="Lozovsky E."/>
            <person name="Lu J."/>
            <person name="Luo M."/>
            <person name="Machado C.A."/>
            <person name="Makalowski W."/>
            <person name="Marzo M."/>
            <person name="Matsuda M."/>
            <person name="Matzkin L."/>
            <person name="McAllister B."/>
            <person name="McBride C.S."/>
            <person name="McKernan B."/>
            <person name="McKernan K."/>
            <person name="Mendez-Lago M."/>
            <person name="Minx P."/>
            <person name="Mollenhauer M.U."/>
            <person name="Montooth K."/>
            <person name="Mount S.M."/>
            <person name="Mu X."/>
            <person name="Myers E."/>
            <person name="Negre B."/>
            <person name="Newfeld S."/>
            <person name="Nielsen R."/>
            <person name="Noor M.A."/>
            <person name="O'Grady P."/>
            <person name="Pachter L."/>
            <person name="Papaceit M."/>
            <person name="Parisi M.J."/>
            <person name="Parisi M."/>
            <person name="Parts L."/>
            <person name="Pedersen J.S."/>
            <person name="Pesole G."/>
            <person name="Phillippy A.M."/>
            <person name="Ponting C.P."/>
            <person name="Pop M."/>
            <person name="Porcelli D."/>
            <person name="Powell J.R."/>
            <person name="Prohaska S."/>
            <person name="Pruitt K."/>
            <person name="Puig M."/>
            <person name="Quesneville H."/>
            <person name="Ram K.R."/>
            <person name="Rand D."/>
            <person name="Rasmussen M.D."/>
            <person name="Reed L.K."/>
            <person name="Reenan R."/>
            <person name="Reily A."/>
            <person name="Remington K.A."/>
            <person name="Rieger T.T."/>
            <person name="Ritchie M.G."/>
            <person name="Robin C."/>
            <person name="Rogers Y.H."/>
            <person name="Rohde C."/>
            <person name="Rozas J."/>
            <person name="Rubenfield M.J."/>
            <person name="Ruiz A."/>
            <person name="Russo S."/>
            <person name="Salzberg S.L."/>
            <person name="Sanchez-Gracia A."/>
            <person name="Saranga D.J."/>
            <person name="Sato H."/>
            <person name="Schaeffer S.W."/>
            <person name="Schatz M.C."/>
            <person name="Schlenke T."/>
            <person name="Schwartz R."/>
            <person name="Segarra C."/>
            <person name="Singh R.S."/>
            <person name="Sirot L."/>
            <person name="Sirota M."/>
            <person name="Sisneros N.B."/>
            <person name="Smith C.D."/>
            <person name="Smith T.F."/>
            <person name="Spieth J."/>
            <person name="Stage D.E."/>
            <person name="Stark A."/>
            <person name="Stephan W."/>
            <person name="Strausberg R.L."/>
            <person name="Strempel S."/>
            <person name="Sturgill D."/>
            <person name="Sutton G."/>
            <person name="Sutton G.G."/>
            <person name="Tao W."/>
            <person name="Teichmann S."/>
            <person name="Tobari Y.N."/>
            <person name="Tomimura Y."/>
            <person name="Tsolas J.M."/>
            <person name="Valente V.L."/>
            <person name="Venter E."/>
            <person name="Venter J.C."/>
            <person name="Vicario S."/>
            <person name="Vieira F.G."/>
            <person name="Vilella A.J."/>
            <person name="Villasante A."/>
            <person name="Walenz B."/>
            <person name="Wang J."/>
            <person name="Wasserman M."/>
            <person name="Watts T."/>
            <person name="Wilson D."/>
            <person name="Wilson R.K."/>
            <person name="Wing R.A."/>
            <person name="Wolfner M.F."/>
            <person name="Wong A."/>
            <person name="Wong G.K."/>
            <person name="Wu C.I."/>
            <person name="Wu G."/>
            <person name="Yamamoto D."/>
            <person name="Yang H.P."/>
            <person name="Yang S.P."/>
            <person name="Yorke J.A."/>
            <person name="Yoshida K."/>
            <person name="Zdobnov E."/>
            <person name="Zhang P."/>
            <person name="Zhang Y."/>
            <person name="Zimin A.V."/>
            <person name="Baldwin J."/>
            <person name="Abdouelleil A."/>
            <person name="Abdulkadir J."/>
            <person name="Abebe A."/>
            <person name="Abera B."/>
            <person name="Abreu J."/>
            <person name="Acer S.C."/>
            <person name="Aftuck L."/>
            <person name="Alexander A."/>
            <person name="An P."/>
            <person name="Anderson E."/>
            <person name="Anderson S."/>
            <person name="Arachi H."/>
            <person name="Azer M."/>
            <person name="Bachantsang P."/>
            <person name="Barry A."/>
            <person name="Bayul T."/>
            <person name="Berlin A."/>
            <person name="Bessette D."/>
            <person name="Bloom T."/>
            <person name="Blye J."/>
            <person name="Boguslavskiy L."/>
            <person name="Bonnet C."/>
            <person name="Boukhgalter B."/>
            <person name="Bourzgui I."/>
            <person name="Brown A."/>
            <person name="Cahill P."/>
            <person name="Channer S."/>
            <person name="Cheshatsang Y."/>
            <person name="Chuda L."/>
            <person name="Citroen M."/>
            <person name="Collymore A."/>
            <person name="Cooke P."/>
            <person name="Costello M."/>
            <person name="D'Aco K."/>
            <person name="Daza R."/>
            <person name="De Haan G."/>
            <person name="DeGray S."/>
            <person name="DeMaso C."/>
            <person name="Dhargay N."/>
            <person name="Dooley K."/>
            <person name="Dooley E."/>
            <person name="Doricent M."/>
            <person name="Dorje P."/>
            <person name="Dorjee K."/>
            <person name="Dupes A."/>
            <person name="Elong R."/>
            <person name="Falk J."/>
            <person name="Farina A."/>
            <person name="Faro S."/>
            <person name="Ferguson D."/>
            <person name="Fisher S."/>
            <person name="Foley C.D."/>
            <person name="Franke A."/>
            <person name="Friedrich D."/>
            <person name="Gadbois L."/>
            <person name="Gearin G."/>
            <person name="Gearin C.R."/>
            <person name="Giannoukos G."/>
            <person name="Goode T."/>
            <person name="Graham J."/>
            <person name="Grandbois E."/>
            <person name="Grewal S."/>
            <person name="Gyaltsen K."/>
            <person name="Hafez N."/>
            <person name="Hagos B."/>
            <person name="Hall J."/>
            <person name="Henson C."/>
            <person name="Hollinger A."/>
            <person name="Honan T."/>
            <person name="Huard M.D."/>
            <person name="Hughes L."/>
            <person name="Hurhula B."/>
            <person name="Husby M.E."/>
            <person name="Kamat A."/>
            <person name="Kanga B."/>
            <person name="Kashin S."/>
            <person name="Khazanovich D."/>
            <person name="Kisner P."/>
            <person name="Lance K."/>
            <person name="Lara M."/>
            <person name="Lee W."/>
            <person name="Lennon N."/>
            <person name="Letendre F."/>
            <person name="LeVine R."/>
            <person name="Lipovsky A."/>
            <person name="Liu X."/>
            <person name="Liu J."/>
            <person name="Liu S."/>
            <person name="Lokyitsang T."/>
            <person name="Lokyitsang Y."/>
            <person name="Lubonja R."/>
            <person name="Lui A."/>
            <person name="MacDonald P."/>
            <person name="Magnisalis V."/>
            <person name="Maru K."/>
            <person name="Matthews C."/>
            <person name="McCusker W."/>
            <person name="McDonough S."/>
            <person name="Mehta T."/>
            <person name="Meldrim J."/>
            <person name="Meneus L."/>
            <person name="Mihai O."/>
            <person name="Mihalev A."/>
            <person name="Mihova T."/>
            <person name="Mittelman R."/>
            <person name="Mlenga V."/>
            <person name="Montmayeur A."/>
            <person name="Mulrain L."/>
            <person name="Navidi A."/>
            <person name="Naylor J."/>
            <person name="Negash T."/>
            <person name="Nguyen T."/>
            <person name="Nguyen N."/>
            <person name="Nicol R."/>
            <person name="Norbu C."/>
            <person name="Norbu N."/>
            <person name="Novod N."/>
            <person name="O'Neill B."/>
            <person name="Osman S."/>
            <person name="Markiewicz E."/>
            <person name="Oyono O.L."/>
            <person name="Patti C."/>
            <person name="Phunkhang P."/>
            <person name="Pierre F."/>
            <person name="Priest M."/>
            <person name="Raghuraman S."/>
            <person name="Rege F."/>
            <person name="Reyes R."/>
            <person name="Rise C."/>
            <person name="Rogov P."/>
            <person name="Ross K."/>
            <person name="Ryan E."/>
            <person name="Settipalli S."/>
            <person name="Shea T."/>
            <person name="Sherpa N."/>
            <person name="Shi L."/>
            <person name="Shih D."/>
            <person name="Sparrow T."/>
            <person name="Spaulding J."/>
            <person name="Stalker J."/>
            <person name="Stange-Thomann N."/>
            <person name="Stavropoulos S."/>
            <person name="Stone C."/>
            <person name="Strader C."/>
            <person name="Tesfaye S."/>
            <person name="Thomson T."/>
            <person name="Thoulutsang Y."/>
            <person name="Thoulutsang D."/>
            <person name="Topham K."/>
            <person name="Topping I."/>
            <person name="Tsamla T."/>
            <person name="Vassiliev H."/>
            <person name="Vo A."/>
            <person name="Wangchuk T."/>
            <person name="Wangdi T."/>
            <person name="Weiand M."/>
            <person name="Wilkinson J."/>
            <person name="Wilson A."/>
            <person name="Yadav S."/>
            <person name="Young G."/>
            <person name="Yu Q."/>
            <person name="Zembek L."/>
            <person name="Zhong D."/>
            <person name="Zimmer A."/>
            <person name="Zwirko Z."/>
            <person name="Jaffe D.B."/>
            <person name="Alvarez P."/>
            <person name="Brockman W."/>
            <person name="Butler J."/>
            <person name="Chin C."/>
            <person name="Gnerre S."/>
            <person name="Grabherr M."/>
            <person name="Kleber M."/>
            <person name="Mauceli E."/>
            <person name="MacCallum I."/>
        </authorList>
    </citation>
    <scope>NUCLEOTIDE SEQUENCE [LARGE SCALE GENOMIC DNA]</scope>
    <source>
        <strain evidence="10 11">TSC#14021-0224.01</strain>
    </source>
</reference>
<feature type="compositionally biased region" description="Polar residues" evidence="8">
    <location>
        <begin position="393"/>
        <end position="405"/>
    </location>
</feature>
<protein>
    <recommendedName>
        <fullName evidence="2">NADP-retinol dehydrogenase</fullName>
        <ecNumber evidence="2">1.1.1.300</ecNumber>
    </recommendedName>
</protein>
<dbReference type="Gene3D" id="3.40.50.720">
    <property type="entry name" value="NAD(P)-binding Rossmann-like Domain"/>
    <property type="match status" value="1"/>
</dbReference>
<evidence type="ECO:0000313" key="11">
    <source>
        <dbReference type="Proteomes" id="UP000008711"/>
    </source>
</evidence>
<comment type="similarity">
    <text evidence="7">Belongs to the short-chain dehydrogenases/reductases (SDR) family.</text>
</comment>
<keyword evidence="9" id="KW-1133">Transmembrane helix</keyword>
<dbReference type="Pfam" id="PF00106">
    <property type="entry name" value="adh_short"/>
    <property type="match status" value="1"/>
</dbReference>